<name>A0ABW0GQ38_9MICO</name>
<dbReference type="PANTHER" id="PTHR31272">
    <property type="entry name" value="CYTOCHROME C-TYPE BIOGENESIS PROTEIN HI_1454-RELATED"/>
    <property type="match status" value="1"/>
</dbReference>
<dbReference type="InterPro" id="IPR051790">
    <property type="entry name" value="Cytochrome_c-biogenesis_DsbD"/>
</dbReference>
<keyword evidence="1" id="KW-1133">Transmembrane helix</keyword>
<keyword evidence="1" id="KW-0812">Transmembrane</keyword>
<feature type="transmembrane region" description="Helical" evidence="1">
    <location>
        <begin position="263"/>
        <end position="282"/>
    </location>
</feature>
<dbReference type="RefSeq" id="WP_340269848.1">
    <property type="nucleotide sequence ID" value="NZ_JBBEOG010000005.1"/>
</dbReference>
<reference evidence="4" key="1">
    <citation type="journal article" date="2019" name="Int. J. Syst. Evol. Microbiol.">
        <title>The Global Catalogue of Microorganisms (GCM) 10K type strain sequencing project: providing services to taxonomists for standard genome sequencing and annotation.</title>
        <authorList>
            <consortium name="The Broad Institute Genomics Platform"/>
            <consortium name="The Broad Institute Genome Sequencing Center for Infectious Disease"/>
            <person name="Wu L."/>
            <person name="Ma J."/>
        </authorList>
    </citation>
    <scope>NUCLEOTIDE SEQUENCE [LARGE SCALE GENOMIC DNA]</scope>
    <source>
        <strain evidence="4">CCUG 43114</strain>
    </source>
</reference>
<keyword evidence="2" id="KW-0732">Signal</keyword>
<feature type="signal peptide" evidence="2">
    <location>
        <begin position="1"/>
        <end position="18"/>
    </location>
</feature>
<feature type="transmembrane region" description="Helical" evidence="1">
    <location>
        <begin position="6"/>
        <end position="32"/>
    </location>
</feature>
<proteinExistence type="predicted"/>
<feature type="transmembrane region" description="Helical" evidence="1">
    <location>
        <begin position="132"/>
        <end position="159"/>
    </location>
</feature>
<dbReference type="PANTHER" id="PTHR31272:SF4">
    <property type="entry name" value="CYTOCHROME C-TYPE BIOGENESIS PROTEIN HI_1454-RELATED"/>
    <property type="match status" value="1"/>
</dbReference>
<feature type="transmembrane region" description="Helical" evidence="1">
    <location>
        <begin position="53"/>
        <end position="76"/>
    </location>
</feature>
<sequence>MGIDVAALSLALAAGAVAAVNPCGFALLPAYVTLAVTGDDDGAVSRSRAIGRALRFTAGMTVGFVLVFAAFALLLAGVSSALQQVLPYLTVLMGVALVGVGVWLMAGRALPGLPRVAGGRLGGAPGRGFGSVVGYGVTFALVSLSCTIGPFLAVVFSSLSVGGYAGVVVSFVVYAAGMGAVVGVLALSVALAQAQVVRAVRRAGRVLPRVAGGLVLLAGLYVAWYGWFELRVLAGTTTSDPVVDRALAVQGALTRLLQGAGPTAVYAVAAGVVVLAAVTVLTRRSRRTRGSRRAEPVL</sequence>
<keyword evidence="4" id="KW-1185">Reference proteome</keyword>
<feature type="transmembrane region" description="Helical" evidence="1">
    <location>
        <begin position="171"/>
        <end position="194"/>
    </location>
</feature>
<protein>
    <submittedName>
        <fullName evidence="3">Cytochrome c biogenesis CcdA family protein</fullName>
    </submittedName>
</protein>
<feature type="transmembrane region" description="Helical" evidence="1">
    <location>
        <begin position="88"/>
        <end position="111"/>
    </location>
</feature>
<evidence type="ECO:0000256" key="1">
    <source>
        <dbReference type="SAM" id="Phobius"/>
    </source>
</evidence>
<feature type="chain" id="PRO_5045181208" evidence="2">
    <location>
        <begin position="19"/>
        <end position="298"/>
    </location>
</feature>
<evidence type="ECO:0000313" key="4">
    <source>
        <dbReference type="Proteomes" id="UP001596122"/>
    </source>
</evidence>
<accession>A0ABW0GQ38</accession>
<feature type="transmembrane region" description="Helical" evidence="1">
    <location>
        <begin position="206"/>
        <end position="227"/>
    </location>
</feature>
<evidence type="ECO:0000313" key="3">
    <source>
        <dbReference type="EMBL" id="MFC5382063.1"/>
    </source>
</evidence>
<organism evidence="3 4">
    <name type="scientific">Aquipuribacter nitratireducens</name>
    <dbReference type="NCBI Taxonomy" id="650104"/>
    <lineage>
        <taxon>Bacteria</taxon>
        <taxon>Bacillati</taxon>
        <taxon>Actinomycetota</taxon>
        <taxon>Actinomycetes</taxon>
        <taxon>Micrococcales</taxon>
        <taxon>Intrasporangiaceae</taxon>
        <taxon>Aquipuribacter</taxon>
    </lineage>
</organism>
<dbReference type="EMBL" id="JBHSLD010000014">
    <property type="protein sequence ID" value="MFC5382063.1"/>
    <property type="molecule type" value="Genomic_DNA"/>
</dbReference>
<gene>
    <name evidence="3" type="ORF">ACFPJ6_14925</name>
</gene>
<keyword evidence="1" id="KW-0472">Membrane</keyword>
<comment type="caution">
    <text evidence="3">The sequence shown here is derived from an EMBL/GenBank/DDBJ whole genome shotgun (WGS) entry which is preliminary data.</text>
</comment>
<dbReference type="Proteomes" id="UP001596122">
    <property type="component" value="Unassembled WGS sequence"/>
</dbReference>
<evidence type="ECO:0000256" key="2">
    <source>
        <dbReference type="SAM" id="SignalP"/>
    </source>
</evidence>